<dbReference type="EC" id="3.5.1.44" evidence="3"/>
<protein>
    <recommendedName>
        <fullName evidence="3">Probable chemoreceptor glutamine deamidase CheD</fullName>
        <ecNumber evidence="3">3.5.1.44</ecNumber>
    </recommendedName>
</protein>
<dbReference type="PANTHER" id="PTHR35147:SF3">
    <property type="entry name" value="CHEMORECEPTOR GLUTAMINE DEAMIDASE CHED 1-RELATED"/>
    <property type="match status" value="1"/>
</dbReference>
<evidence type="ECO:0000313" key="4">
    <source>
        <dbReference type="EMBL" id="MFC4308706.1"/>
    </source>
</evidence>
<dbReference type="Gene3D" id="3.30.1330.200">
    <property type="match status" value="1"/>
</dbReference>
<dbReference type="InterPro" id="IPR011324">
    <property type="entry name" value="Cytotoxic_necrot_fac-like_cat"/>
</dbReference>
<dbReference type="EMBL" id="JBHSDU010000003">
    <property type="protein sequence ID" value="MFC4308706.1"/>
    <property type="molecule type" value="Genomic_DNA"/>
</dbReference>
<dbReference type="Pfam" id="PF03975">
    <property type="entry name" value="CheD"/>
    <property type="match status" value="1"/>
</dbReference>
<dbReference type="InterPro" id="IPR005659">
    <property type="entry name" value="Chemorcpt_Glu_NH3ase_CheD"/>
</dbReference>
<organism evidence="4 5">
    <name type="scientific">Steroidobacter flavus</name>
    <dbReference type="NCBI Taxonomy" id="1842136"/>
    <lineage>
        <taxon>Bacteria</taxon>
        <taxon>Pseudomonadati</taxon>
        <taxon>Pseudomonadota</taxon>
        <taxon>Gammaproteobacteria</taxon>
        <taxon>Steroidobacterales</taxon>
        <taxon>Steroidobacteraceae</taxon>
        <taxon>Steroidobacter</taxon>
    </lineage>
</organism>
<dbReference type="CDD" id="cd16352">
    <property type="entry name" value="CheD"/>
    <property type="match status" value="1"/>
</dbReference>
<dbReference type="RefSeq" id="WP_380595790.1">
    <property type="nucleotide sequence ID" value="NZ_JBHSDU010000003.1"/>
</dbReference>
<proteinExistence type="inferred from homology"/>
<dbReference type="PANTHER" id="PTHR35147">
    <property type="entry name" value="CHEMORECEPTOR GLUTAMINE DEAMIDASE CHED-RELATED"/>
    <property type="match status" value="1"/>
</dbReference>
<evidence type="ECO:0000256" key="3">
    <source>
        <dbReference type="HAMAP-Rule" id="MF_01440"/>
    </source>
</evidence>
<comment type="function">
    <text evidence="3">Probably deamidates glutamine residues to glutamate on methyl-accepting chemotaxis receptors (MCPs), playing an important role in chemotaxis.</text>
</comment>
<comment type="similarity">
    <text evidence="3">Belongs to the CheD family.</text>
</comment>
<reference evidence="5" key="1">
    <citation type="journal article" date="2019" name="Int. J. Syst. Evol. Microbiol.">
        <title>The Global Catalogue of Microorganisms (GCM) 10K type strain sequencing project: providing services to taxonomists for standard genome sequencing and annotation.</title>
        <authorList>
            <consortium name="The Broad Institute Genomics Platform"/>
            <consortium name="The Broad Institute Genome Sequencing Center for Infectious Disease"/>
            <person name="Wu L."/>
            <person name="Ma J."/>
        </authorList>
    </citation>
    <scope>NUCLEOTIDE SEQUENCE [LARGE SCALE GENOMIC DNA]</scope>
    <source>
        <strain evidence="5">CGMCC 1.10759</strain>
    </source>
</reference>
<evidence type="ECO:0000313" key="5">
    <source>
        <dbReference type="Proteomes" id="UP001595904"/>
    </source>
</evidence>
<gene>
    <name evidence="3" type="primary">cheD</name>
    <name evidence="4" type="ORF">ACFPN2_06400</name>
</gene>
<keyword evidence="5" id="KW-1185">Reference proteome</keyword>
<keyword evidence="2 3" id="KW-0378">Hydrolase</keyword>
<accession>A0ABV8SMT8</accession>
<name>A0ABV8SMT8_9GAMM</name>
<comment type="caution">
    <text evidence="4">The sequence shown here is derived from an EMBL/GenBank/DDBJ whole genome shotgun (WGS) entry which is preliminary data.</text>
</comment>
<comment type="catalytic activity">
    <reaction evidence="3">
        <text>L-glutaminyl-[protein] + H2O = L-glutamyl-[protein] + NH4(+)</text>
        <dbReference type="Rhea" id="RHEA:16441"/>
        <dbReference type="Rhea" id="RHEA-COMP:10207"/>
        <dbReference type="Rhea" id="RHEA-COMP:10208"/>
        <dbReference type="ChEBI" id="CHEBI:15377"/>
        <dbReference type="ChEBI" id="CHEBI:28938"/>
        <dbReference type="ChEBI" id="CHEBI:29973"/>
        <dbReference type="ChEBI" id="CHEBI:30011"/>
        <dbReference type="EC" id="3.5.1.44"/>
    </reaction>
</comment>
<evidence type="ECO:0000256" key="2">
    <source>
        <dbReference type="ARBA" id="ARBA00022801"/>
    </source>
</evidence>
<dbReference type="Proteomes" id="UP001595904">
    <property type="component" value="Unassembled WGS sequence"/>
</dbReference>
<dbReference type="HAMAP" id="MF_01440">
    <property type="entry name" value="CheD"/>
    <property type="match status" value="1"/>
</dbReference>
<keyword evidence="1 3" id="KW-0145">Chemotaxis</keyword>
<sequence>MLTTMNAPAVTEVVLKIGQFYFGGGQTKIRTLLGSCVSITMWHPRLKIGGMCHYMLPQRGTGGTASVAVEGNYADEVMDMFLRELRKTGTQPKDYIVKLFGGGCMFVDAHDTHRPPTDVREVSTRNIAAGRALLANHGFTLSAEHTGGYGSRVLVFELWSGDVWIRRGQAVPA</sequence>
<dbReference type="InterPro" id="IPR038592">
    <property type="entry name" value="CheD-like_sf"/>
</dbReference>
<evidence type="ECO:0000256" key="1">
    <source>
        <dbReference type="ARBA" id="ARBA00022500"/>
    </source>
</evidence>
<dbReference type="SUPFAM" id="SSF64438">
    <property type="entry name" value="CNF1/YfiH-like putative cysteine hydrolases"/>
    <property type="match status" value="1"/>
</dbReference>